<evidence type="ECO:0000256" key="1">
    <source>
        <dbReference type="ARBA" id="ARBA00022490"/>
    </source>
</evidence>
<dbReference type="AlphaFoldDB" id="A0A8J6Y427"/>
<accession>A0A8J6Y427</accession>
<feature type="binding site" evidence="7 8">
    <location>
        <position position="112"/>
    </location>
    <ligand>
        <name>S-adenosyl-L-methionine</name>
        <dbReference type="ChEBI" id="CHEBI:59789"/>
    </ligand>
</feature>
<evidence type="ECO:0000256" key="6">
    <source>
        <dbReference type="ARBA" id="ARBA00022884"/>
    </source>
</evidence>
<dbReference type="InterPro" id="IPR020596">
    <property type="entry name" value="rRNA_Ade_Mease_Trfase_CS"/>
</dbReference>
<evidence type="ECO:0000313" key="11">
    <source>
        <dbReference type="Proteomes" id="UP000648239"/>
    </source>
</evidence>
<comment type="subcellular location">
    <subcellularLocation>
        <location evidence="7">Cytoplasm</location>
    </subcellularLocation>
</comment>
<dbReference type="InterPro" id="IPR001737">
    <property type="entry name" value="KsgA/Erm"/>
</dbReference>
<dbReference type="HAMAP" id="MF_00607">
    <property type="entry name" value="16SrRNA_methyltr_A"/>
    <property type="match status" value="1"/>
</dbReference>
<evidence type="ECO:0000256" key="4">
    <source>
        <dbReference type="ARBA" id="ARBA00022679"/>
    </source>
</evidence>
<dbReference type="CDD" id="cd02440">
    <property type="entry name" value="AdoMet_MTases"/>
    <property type="match status" value="1"/>
</dbReference>
<evidence type="ECO:0000313" key="10">
    <source>
        <dbReference type="EMBL" id="MBD3866770.1"/>
    </source>
</evidence>
<sequence>MDRLPRARKRFGQNFLASAGTIEKISRKAGELADGDVLEIGPGRGALTAALIESGLRVTAVEIDRDLVVYLRDRFRESSFSIEEADILKVRFADLLGGLDIPRADRFLVVGNLPYNISKPVVRKLVDERETVSGAVLMFQKEVAKRLTASPGSRDYGPLGIFAGLFYRIQAWFDLAPGNFRPAPKVTSTVTLWERRDDPFLDPASEQRFRTCLEVCFRNRRQTLFNNLRHGLAGGEPAARELLEEADLDGRARAESLEPATFHSLARLWPEALPE</sequence>
<gene>
    <name evidence="7 10" type="primary">rsmA</name>
    <name evidence="7" type="synonym">ksgA</name>
    <name evidence="10" type="ORF">IFK94_01475</name>
</gene>
<dbReference type="Proteomes" id="UP000648239">
    <property type="component" value="Unassembled WGS sequence"/>
</dbReference>
<keyword evidence="1 7" id="KW-0963">Cytoplasm</keyword>
<keyword evidence="6 7" id="KW-0694">RNA-binding</keyword>
<dbReference type="Gene3D" id="1.10.8.100">
    <property type="entry name" value="Ribosomal RNA adenine dimethylase-like, domain 2"/>
    <property type="match status" value="1"/>
</dbReference>
<keyword evidence="5 7" id="KW-0949">S-adenosyl-L-methionine</keyword>
<dbReference type="PANTHER" id="PTHR11727">
    <property type="entry name" value="DIMETHYLADENOSINE TRANSFERASE"/>
    <property type="match status" value="1"/>
</dbReference>
<dbReference type="EC" id="2.1.1.182" evidence="7"/>
<keyword evidence="4 7" id="KW-0808">Transferase</keyword>
<dbReference type="PANTHER" id="PTHR11727:SF7">
    <property type="entry name" value="DIMETHYLADENOSINE TRANSFERASE-RELATED"/>
    <property type="match status" value="1"/>
</dbReference>
<dbReference type="SMART" id="SM00650">
    <property type="entry name" value="rADc"/>
    <property type="match status" value="1"/>
</dbReference>
<dbReference type="Gene3D" id="3.40.50.150">
    <property type="entry name" value="Vaccinia Virus protein VP39"/>
    <property type="match status" value="1"/>
</dbReference>
<keyword evidence="3 7" id="KW-0489">Methyltransferase</keyword>
<dbReference type="SUPFAM" id="SSF53335">
    <property type="entry name" value="S-adenosyl-L-methionine-dependent methyltransferases"/>
    <property type="match status" value="1"/>
</dbReference>
<feature type="binding site" evidence="7 8">
    <location>
        <position position="41"/>
    </location>
    <ligand>
        <name>S-adenosyl-L-methionine</name>
        <dbReference type="ChEBI" id="CHEBI:59789"/>
    </ligand>
</feature>
<feature type="domain" description="Ribosomal RNA adenine methylase transferase N-terminal" evidence="9">
    <location>
        <begin position="21"/>
        <end position="197"/>
    </location>
</feature>
<dbReference type="InterPro" id="IPR020598">
    <property type="entry name" value="rRNA_Ade_methylase_Trfase_N"/>
</dbReference>
<dbReference type="InterPro" id="IPR029063">
    <property type="entry name" value="SAM-dependent_MTases_sf"/>
</dbReference>
<proteinExistence type="inferred from homology"/>
<protein>
    <recommendedName>
        <fullName evidence="7">Ribosomal RNA small subunit methyltransferase A</fullName>
        <ecNumber evidence="7">2.1.1.182</ecNumber>
    </recommendedName>
    <alternativeName>
        <fullName evidence="7">16S rRNA (adenine(1518)-N(6)/adenine(1519)-N(6))-dimethyltransferase</fullName>
    </alternativeName>
    <alternativeName>
        <fullName evidence="7">16S rRNA dimethyladenosine transferase</fullName>
    </alternativeName>
    <alternativeName>
        <fullName evidence="7">16S rRNA dimethylase</fullName>
    </alternativeName>
    <alternativeName>
        <fullName evidence="7">S-adenosylmethionine-6-N', N'-adenosyl(rRNA) dimethyltransferase</fullName>
    </alternativeName>
</protein>
<comment type="function">
    <text evidence="7">Specifically dimethylates two adjacent adenosines (A1518 and A1519) in the loop of a conserved hairpin near the 3'-end of 16S rRNA in the 30S particle. May play a critical role in biogenesis of 30S subunits.</text>
</comment>
<feature type="binding site" evidence="7 8">
    <location>
        <position position="16"/>
    </location>
    <ligand>
        <name>S-adenosyl-L-methionine</name>
        <dbReference type="ChEBI" id="CHEBI:59789"/>
    </ligand>
</feature>
<dbReference type="GO" id="GO:0003723">
    <property type="term" value="F:RNA binding"/>
    <property type="evidence" value="ECO:0007669"/>
    <property type="project" value="UniProtKB-UniRule"/>
</dbReference>
<name>A0A8J6Y427_9BACT</name>
<dbReference type="EMBL" id="JACXWD010000002">
    <property type="protein sequence ID" value="MBD3866770.1"/>
    <property type="molecule type" value="Genomic_DNA"/>
</dbReference>
<evidence type="ECO:0000256" key="3">
    <source>
        <dbReference type="ARBA" id="ARBA00022603"/>
    </source>
</evidence>
<evidence type="ECO:0000256" key="2">
    <source>
        <dbReference type="ARBA" id="ARBA00022552"/>
    </source>
</evidence>
<evidence type="ECO:0000256" key="8">
    <source>
        <dbReference type="PROSITE-ProRule" id="PRU01026"/>
    </source>
</evidence>
<keyword evidence="2 7" id="KW-0698">rRNA processing</keyword>
<reference evidence="10 11" key="1">
    <citation type="submission" date="2020-08" db="EMBL/GenBank/DDBJ databases">
        <title>Acidobacteriota in marine sediments use diverse sulfur dissimilation pathways.</title>
        <authorList>
            <person name="Wasmund K."/>
        </authorList>
    </citation>
    <scope>NUCLEOTIDE SEQUENCE [LARGE SCALE GENOMIC DNA]</scope>
    <source>
        <strain evidence="10">MAG AM4</strain>
    </source>
</reference>
<evidence type="ECO:0000256" key="5">
    <source>
        <dbReference type="ARBA" id="ARBA00022691"/>
    </source>
</evidence>
<dbReference type="InterPro" id="IPR023165">
    <property type="entry name" value="rRNA_Ade_diMease-like_C"/>
</dbReference>
<feature type="binding site" evidence="7 8">
    <location>
        <position position="86"/>
    </location>
    <ligand>
        <name>S-adenosyl-L-methionine</name>
        <dbReference type="ChEBI" id="CHEBI:59789"/>
    </ligand>
</feature>
<dbReference type="PROSITE" id="PS51689">
    <property type="entry name" value="SAM_RNA_A_N6_MT"/>
    <property type="match status" value="1"/>
</dbReference>
<dbReference type="Pfam" id="PF00398">
    <property type="entry name" value="RrnaAD"/>
    <property type="match status" value="1"/>
</dbReference>
<comment type="catalytic activity">
    <reaction evidence="7">
        <text>adenosine(1518)/adenosine(1519) in 16S rRNA + 4 S-adenosyl-L-methionine = N(6)-dimethyladenosine(1518)/N(6)-dimethyladenosine(1519) in 16S rRNA + 4 S-adenosyl-L-homocysteine + 4 H(+)</text>
        <dbReference type="Rhea" id="RHEA:19609"/>
        <dbReference type="Rhea" id="RHEA-COMP:10232"/>
        <dbReference type="Rhea" id="RHEA-COMP:10233"/>
        <dbReference type="ChEBI" id="CHEBI:15378"/>
        <dbReference type="ChEBI" id="CHEBI:57856"/>
        <dbReference type="ChEBI" id="CHEBI:59789"/>
        <dbReference type="ChEBI" id="CHEBI:74411"/>
        <dbReference type="ChEBI" id="CHEBI:74493"/>
        <dbReference type="EC" id="2.1.1.182"/>
    </reaction>
</comment>
<evidence type="ECO:0000256" key="7">
    <source>
        <dbReference type="HAMAP-Rule" id="MF_00607"/>
    </source>
</evidence>
<dbReference type="InterPro" id="IPR011530">
    <property type="entry name" value="rRNA_adenine_dimethylase"/>
</dbReference>
<comment type="similarity">
    <text evidence="7">Belongs to the class I-like SAM-binding methyltransferase superfamily. rRNA adenine N(6)-methyltransferase family. RsmA subfamily.</text>
</comment>
<dbReference type="GO" id="GO:0052908">
    <property type="term" value="F:16S rRNA (adenine(1518)-N(6)/adenine(1519)-N(6))-dimethyltransferase activity"/>
    <property type="evidence" value="ECO:0007669"/>
    <property type="project" value="UniProtKB-EC"/>
</dbReference>
<dbReference type="GO" id="GO:0005829">
    <property type="term" value="C:cytosol"/>
    <property type="evidence" value="ECO:0007669"/>
    <property type="project" value="TreeGrafter"/>
</dbReference>
<comment type="caution">
    <text evidence="10">The sequence shown here is derived from an EMBL/GenBank/DDBJ whole genome shotgun (WGS) entry which is preliminary data.</text>
</comment>
<evidence type="ECO:0000259" key="9">
    <source>
        <dbReference type="SMART" id="SM00650"/>
    </source>
</evidence>
<dbReference type="PROSITE" id="PS01131">
    <property type="entry name" value="RRNA_A_DIMETH"/>
    <property type="match status" value="1"/>
</dbReference>
<organism evidence="10 11">
    <name type="scientific">Candidatus Polarisedimenticola svalbardensis</name>
    <dbReference type="NCBI Taxonomy" id="2886004"/>
    <lineage>
        <taxon>Bacteria</taxon>
        <taxon>Pseudomonadati</taxon>
        <taxon>Acidobacteriota</taxon>
        <taxon>Candidatus Polarisedimenticolia</taxon>
        <taxon>Candidatus Polarisedimenticolales</taxon>
        <taxon>Candidatus Polarisedimenticolaceae</taxon>
        <taxon>Candidatus Polarisedimenticola</taxon>
    </lineage>
</organism>
<feature type="binding site" evidence="7 8">
    <location>
        <position position="62"/>
    </location>
    <ligand>
        <name>S-adenosyl-L-methionine</name>
        <dbReference type="ChEBI" id="CHEBI:59789"/>
    </ligand>
</feature>
<feature type="binding site" evidence="7 8">
    <location>
        <position position="14"/>
    </location>
    <ligand>
        <name>S-adenosyl-L-methionine</name>
        <dbReference type="ChEBI" id="CHEBI:59789"/>
    </ligand>
</feature>
<dbReference type="NCBIfam" id="TIGR00755">
    <property type="entry name" value="ksgA"/>
    <property type="match status" value="1"/>
</dbReference>